<proteinExistence type="predicted"/>
<evidence type="ECO:0000256" key="6">
    <source>
        <dbReference type="SAM" id="Phobius"/>
    </source>
</evidence>
<dbReference type="Gene3D" id="1.20.58.340">
    <property type="entry name" value="Magnesium transport protein CorA, transmembrane region"/>
    <property type="match status" value="1"/>
</dbReference>
<evidence type="ECO:0000313" key="8">
    <source>
        <dbReference type="Proteomes" id="UP001174934"/>
    </source>
</evidence>
<feature type="compositionally biased region" description="Low complexity" evidence="5">
    <location>
        <begin position="590"/>
        <end position="600"/>
    </location>
</feature>
<dbReference type="InterPro" id="IPR045863">
    <property type="entry name" value="CorA_TM1_TM2"/>
</dbReference>
<dbReference type="GO" id="GO:0050897">
    <property type="term" value="F:cobalt ion binding"/>
    <property type="evidence" value="ECO:0007669"/>
    <property type="project" value="TreeGrafter"/>
</dbReference>
<dbReference type="InterPro" id="IPR002523">
    <property type="entry name" value="MgTranspt_CorA/ZnTranspt_ZntB"/>
</dbReference>
<feature type="region of interest" description="Disordered" evidence="5">
    <location>
        <begin position="587"/>
        <end position="630"/>
    </location>
</feature>
<organism evidence="7 8">
    <name type="scientific">Bombardia bombarda</name>
    <dbReference type="NCBI Taxonomy" id="252184"/>
    <lineage>
        <taxon>Eukaryota</taxon>
        <taxon>Fungi</taxon>
        <taxon>Dikarya</taxon>
        <taxon>Ascomycota</taxon>
        <taxon>Pezizomycotina</taxon>
        <taxon>Sordariomycetes</taxon>
        <taxon>Sordariomycetidae</taxon>
        <taxon>Sordariales</taxon>
        <taxon>Lasiosphaeriaceae</taxon>
        <taxon>Bombardia</taxon>
    </lineage>
</organism>
<dbReference type="GO" id="GO:0015087">
    <property type="term" value="F:cobalt ion transmembrane transporter activity"/>
    <property type="evidence" value="ECO:0007669"/>
    <property type="project" value="TreeGrafter"/>
</dbReference>
<feature type="compositionally biased region" description="Acidic residues" evidence="5">
    <location>
        <begin position="19"/>
        <end position="28"/>
    </location>
</feature>
<dbReference type="GO" id="GO:0005886">
    <property type="term" value="C:plasma membrane"/>
    <property type="evidence" value="ECO:0007669"/>
    <property type="project" value="UniProtKB-SubCell"/>
</dbReference>
<gene>
    <name evidence="7" type="ORF">B0T17DRAFT_492557</name>
</gene>
<comment type="subcellular location">
    <subcellularLocation>
        <location evidence="1">Cell membrane</location>
        <topology evidence="1">Multi-pass membrane protein</topology>
    </subcellularLocation>
</comment>
<feature type="transmembrane region" description="Helical" evidence="6">
    <location>
        <begin position="533"/>
        <end position="551"/>
    </location>
</feature>
<evidence type="ECO:0000256" key="2">
    <source>
        <dbReference type="ARBA" id="ARBA00022692"/>
    </source>
</evidence>
<protein>
    <submittedName>
        <fullName evidence="7">Uncharacterized protein</fullName>
    </submittedName>
</protein>
<keyword evidence="3 6" id="KW-1133">Transmembrane helix</keyword>
<evidence type="ECO:0000256" key="5">
    <source>
        <dbReference type="SAM" id="MobiDB-lite"/>
    </source>
</evidence>
<feature type="compositionally biased region" description="Polar residues" evidence="5">
    <location>
        <begin position="34"/>
        <end position="43"/>
    </location>
</feature>
<dbReference type="PANTHER" id="PTHR46494:SF1">
    <property type="entry name" value="CORA FAMILY METAL ION TRANSPORTER (EUROFUNG)"/>
    <property type="match status" value="1"/>
</dbReference>
<dbReference type="SUPFAM" id="SSF144083">
    <property type="entry name" value="Magnesium transport protein CorA, transmembrane region"/>
    <property type="match status" value="1"/>
</dbReference>
<feature type="region of interest" description="Disordered" evidence="5">
    <location>
        <begin position="1"/>
        <end position="43"/>
    </location>
</feature>
<evidence type="ECO:0000256" key="3">
    <source>
        <dbReference type="ARBA" id="ARBA00022989"/>
    </source>
</evidence>
<feature type="transmembrane region" description="Helical" evidence="6">
    <location>
        <begin position="499"/>
        <end position="521"/>
    </location>
</feature>
<name>A0AA40C5S3_9PEZI</name>
<dbReference type="GO" id="GO:0000287">
    <property type="term" value="F:magnesium ion binding"/>
    <property type="evidence" value="ECO:0007669"/>
    <property type="project" value="TreeGrafter"/>
</dbReference>
<reference evidence="7" key="1">
    <citation type="submission" date="2023-06" db="EMBL/GenBank/DDBJ databases">
        <title>Genome-scale phylogeny and comparative genomics of the fungal order Sordariales.</title>
        <authorList>
            <consortium name="Lawrence Berkeley National Laboratory"/>
            <person name="Hensen N."/>
            <person name="Bonometti L."/>
            <person name="Westerberg I."/>
            <person name="Brannstrom I.O."/>
            <person name="Guillou S."/>
            <person name="Cros-Aarteil S."/>
            <person name="Calhoun S."/>
            <person name="Haridas S."/>
            <person name="Kuo A."/>
            <person name="Mondo S."/>
            <person name="Pangilinan J."/>
            <person name="Riley R."/>
            <person name="LaButti K."/>
            <person name="Andreopoulos B."/>
            <person name="Lipzen A."/>
            <person name="Chen C."/>
            <person name="Yanf M."/>
            <person name="Daum C."/>
            <person name="Ng V."/>
            <person name="Clum A."/>
            <person name="Steindorff A."/>
            <person name="Ohm R."/>
            <person name="Martin F."/>
            <person name="Silar P."/>
            <person name="Natvig D."/>
            <person name="Lalanne C."/>
            <person name="Gautier V."/>
            <person name="Ament-velasquez S.L."/>
            <person name="Kruys A."/>
            <person name="Hutchinson M.I."/>
            <person name="Powell A.J."/>
            <person name="Barry K."/>
            <person name="Miller A.N."/>
            <person name="Grigoriev I.V."/>
            <person name="Debuchy R."/>
            <person name="Gladieux P."/>
            <person name="Thoren M.H."/>
            <person name="Johannesson H."/>
        </authorList>
    </citation>
    <scope>NUCLEOTIDE SEQUENCE</scope>
    <source>
        <strain evidence="7">SMH3391-2</strain>
    </source>
</reference>
<keyword evidence="8" id="KW-1185">Reference proteome</keyword>
<keyword evidence="2 6" id="KW-0812">Transmembrane</keyword>
<dbReference type="Proteomes" id="UP001174934">
    <property type="component" value="Unassembled WGS sequence"/>
</dbReference>
<dbReference type="GO" id="GO:0015095">
    <property type="term" value="F:magnesium ion transmembrane transporter activity"/>
    <property type="evidence" value="ECO:0007669"/>
    <property type="project" value="TreeGrafter"/>
</dbReference>
<dbReference type="EMBL" id="JAULSR010000003">
    <property type="protein sequence ID" value="KAK0625298.1"/>
    <property type="molecule type" value="Genomic_DNA"/>
</dbReference>
<evidence type="ECO:0000313" key="7">
    <source>
        <dbReference type="EMBL" id="KAK0625298.1"/>
    </source>
</evidence>
<keyword evidence="4 6" id="KW-0472">Membrane</keyword>
<sequence>MLLPFASDKRHQDPSVYDGDSDLEDGIDEWQVPHTPSSRTASVDQHMSYIAAPLRRESFSEQDLAAHLKGLDDTKKATRAALDALWHGRAEISASNVLSSFEIEEDGPYSNATYEVYEVGRNNKAKPKHNYNGDHEIGDDDDDRILDASMVWETIREVNVNGEAVGRMTILQEPSPLMLGAAHLTMKRHFDMHELFEHLISTAGNAGQTKAFMNRAYESEPLRQRSFFFVFKYYTVLGDELTPAPWQAYDSRPPDRRSPDHIDITEASSVLALSLGGPPTGTVTSRVRRRKVQGAVYDAFAPWHLLSIQCFPDDQHSMRSEDSEKPFYNGPYAFLDSLAAEYRDAMKRYTQLNELITKLITPPNRFMFDSKLRDNLLFEDKYFTYSRRYFWAYNTLGVINEGIKSMRTAYLDTFTKDFWAGRHKTLWPHPDPDSPDGRAYRARMAVVRKELESVAVAELQDMLDKNEATRTEIRSLREQLFSGSSVKESRRAIEQGDNIKILTGISMVFLPLTFVTSVFGITTFDISAEDWRFPVTMVAVCVPFFLLIVMLQTRAGMEWVKKGSRAVEAWGRGVLGGSGGAAAGRRQYHQFHQQQHGQQQNGANASTGGADWGGRERDLGEGEGDGGIGGGGWGWSWVWRRRKVAGRPVEKDGNV</sequence>
<comment type="caution">
    <text evidence="7">The sequence shown here is derived from an EMBL/GenBank/DDBJ whole genome shotgun (WGS) entry which is preliminary data.</text>
</comment>
<dbReference type="Pfam" id="PF01544">
    <property type="entry name" value="CorA"/>
    <property type="match status" value="1"/>
</dbReference>
<evidence type="ECO:0000256" key="4">
    <source>
        <dbReference type="ARBA" id="ARBA00023136"/>
    </source>
</evidence>
<evidence type="ECO:0000256" key="1">
    <source>
        <dbReference type="ARBA" id="ARBA00004651"/>
    </source>
</evidence>
<dbReference type="PANTHER" id="PTHR46494">
    <property type="entry name" value="CORA FAMILY METAL ION TRANSPORTER (EUROFUNG)"/>
    <property type="match status" value="1"/>
</dbReference>
<accession>A0AA40C5S3</accession>
<dbReference type="AlphaFoldDB" id="A0AA40C5S3"/>